<reference evidence="3 4" key="1">
    <citation type="submission" date="2023-11" db="EMBL/GenBank/DDBJ databases">
        <title>Gilvimarinus fulvus sp. nov., isolated from the surface of Kelp.</title>
        <authorList>
            <person name="Sun Y.Y."/>
            <person name="Gong Y."/>
            <person name="Du Z.J."/>
        </authorList>
    </citation>
    <scope>NUCLEOTIDE SEQUENCE [LARGE SCALE GENOMIC DNA]</scope>
    <source>
        <strain evidence="3 4">SDUM040013</strain>
    </source>
</reference>
<evidence type="ECO:0000313" key="3">
    <source>
        <dbReference type="EMBL" id="MDX6849859.1"/>
    </source>
</evidence>
<dbReference type="InterPro" id="IPR008964">
    <property type="entry name" value="Invasin/intimin_cell_adhesion"/>
</dbReference>
<dbReference type="PROSITE" id="PS51257">
    <property type="entry name" value="PROKAR_LIPOPROTEIN"/>
    <property type="match status" value="1"/>
</dbReference>
<accession>A0ABU4RYX3</accession>
<keyword evidence="4" id="KW-1185">Reference proteome</keyword>
<protein>
    <submittedName>
        <fullName evidence="3">Ig-like domain-containing protein</fullName>
    </submittedName>
</protein>
<feature type="compositionally biased region" description="Polar residues" evidence="1">
    <location>
        <begin position="450"/>
        <end position="470"/>
    </location>
</feature>
<dbReference type="EMBL" id="JAXAFO010000016">
    <property type="protein sequence ID" value="MDX6849859.1"/>
    <property type="molecule type" value="Genomic_DNA"/>
</dbReference>
<keyword evidence="2" id="KW-0732">Signal</keyword>
<gene>
    <name evidence="3" type="ORF">SCD92_10845</name>
</gene>
<organism evidence="3 4">
    <name type="scientific">Gilvimarinus gilvus</name>
    <dbReference type="NCBI Taxonomy" id="3058038"/>
    <lineage>
        <taxon>Bacteria</taxon>
        <taxon>Pseudomonadati</taxon>
        <taxon>Pseudomonadota</taxon>
        <taxon>Gammaproteobacteria</taxon>
        <taxon>Cellvibrionales</taxon>
        <taxon>Cellvibrionaceae</taxon>
        <taxon>Gilvimarinus</taxon>
    </lineage>
</organism>
<dbReference type="SUPFAM" id="SSF49373">
    <property type="entry name" value="Invasin/intimin cell-adhesion fragments"/>
    <property type="match status" value="1"/>
</dbReference>
<feature type="chain" id="PRO_5046905173" evidence="2">
    <location>
        <begin position="25"/>
        <end position="669"/>
    </location>
</feature>
<evidence type="ECO:0000256" key="2">
    <source>
        <dbReference type="SAM" id="SignalP"/>
    </source>
</evidence>
<dbReference type="Proteomes" id="UP001273505">
    <property type="component" value="Unassembled WGS sequence"/>
</dbReference>
<feature type="region of interest" description="Disordered" evidence="1">
    <location>
        <begin position="439"/>
        <end position="474"/>
    </location>
</feature>
<feature type="signal peptide" evidence="2">
    <location>
        <begin position="1"/>
        <end position="24"/>
    </location>
</feature>
<dbReference type="InterPro" id="IPR013783">
    <property type="entry name" value="Ig-like_fold"/>
</dbReference>
<evidence type="ECO:0000256" key="1">
    <source>
        <dbReference type="SAM" id="MobiDB-lite"/>
    </source>
</evidence>
<evidence type="ECO:0000313" key="4">
    <source>
        <dbReference type="Proteomes" id="UP001273505"/>
    </source>
</evidence>
<dbReference type="RefSeq" id="WP_302723562.1">
    <property type="nucleotide sequence ID" value="NZ_JAULRU010000617.1"/>
</dbReference>
<dbReference type="Gene3D" id="2.60.40.10">
    <property type="entry name" value="Immunoglobulins"/>
    <property type="match status" value="2"/>
</dbReference>
<proteinExistence type="predicted"/>
<sequence length="669" mass="68703">MRIQTFGSRASTLTSILILTAGLAACGGGSSGTALDGINGGGGSSSSAGGDAGNDLAQIGAGNGTDFRAGEINVGIGESALSAGGNTLLSVNVVNNGSLITDSVQVTFTSPCFANEESLFEPRGGLTCDADCPTNVVNTSNGQASIRYIANGCVGSDSIQATTSYGGSVISASATIEVEADTVSSLSYIDADPQFISLKGTGGDESTSIRFRVKGSTGAPMKDVNVSFELNTTAGGLKLVNDSAISDNDGYVSTTVQSGTVPTSVRITATTDGGISTQSSEVVVSTGLPDQNSMSIAASDIAPNSWNFNGVTSEITVNVADAFNNPAPDGTPVYFTTSGGAISSACLVSTSLDDDASGRCSVTWQSQNPRPEFDQNFTIDEQNLTLICPDGNRAGTNGSECRDGRLKIVATTIGNESFIDSNGNGLYDPEVDVFYNEDSQEGDPAARRQNCLNNVPTSGSASHQTSQNSDAYGCDDLGDPYIDRNFNGRYDAQEEIATINEEVDQEYNYGNEIYNGVLCRAEDETAGLCSRAPILVRDDMLLVMSCNSTLRTSDGRLPGQPTQAVDVPLGGVVSIAMLLADCNGNGIPGGTELSLDFTGAGIDSAEVYPNGGVAKSQEPGIMQVVFVGGTTELPSGLAAINIEIPGPFGGSVIETVFISVTSSSVIEED</sequence>
<name>A0ABU4RYX3_9GAMM</name>
<comment type="caution">
    <text evidence="3">The sequence shown here is derived from an EMBL/GenBank/DDBJ whole genome shotgun (WGS) entry which is preliminary data.</text>
</comment>